<dbReference type="InterPro" id="IPR050469">
    <property type="entry name" value="Diguanylate_Cyclase"/>
</dbReference>
<keyword evidence="1" id="KW-1133">Transmembrane helix</keyword>
<evidence type="ECO:0000259" key="2">
    <source>
        <dbReference type="PROSITE" id="PS50887"/>
    </source>
</evidence>
<dbReference type="InterPro" id="IPR000160">
    <property type="entry name" value="GGDEF_dom"/>
</dbReference>
<reference evidence="3" key="1">
    <citation type="journal article" date="2023" name="Int. J. Syst. Evol. Microbiol.">
        <title>&lt;i&gt;Holtiella tumoricola&lt;/i&gt; gen. nov. sp. nov., isolated from a human clinical sample.</title>
        <authorList>
            <person name="Allen-Vercoe E."/>
            <person name="Daigneault M.C."/>
            <person name="Vancuren S.J."/>
            <person name="Cochrane K."/>
            <person name="O'Neal L.L."/>
            <person name="Sankaranarayanan K."/>
            <person name="Lawson P.A."/>
        </authorList>
    </citation>
    <scope>NUCLEOTIDE SEQUENCE</scope>
    <source>
        <strain evidence="3">CC70A</strain>
    </source>
</reference>
<dbReference type="PROSITE" id="PS50887">
    <property type="entry name" value="GGDEF"/>
    <property type="match status" value="1"/>
</dbReference>
<name>A0AA42J035_9FIRM</name>
<dbReference type="SMART" id="SM00267">
    <property type="entry name" value="GGDEF"/>
    <property type="match status" value="1"/>
</dbReference>
<evidence type="ECO:0000313" key="3">
    <source>
        <dbReference type="EMBL" id="MDA3730909.1"/>
    </source>
</evidence>
<dbReference type="Gene3D" id="1.25.40.10">
    <property type="entry name" value="Tetratricopeptide repeat domain"/>
    <property type="match status" value="1"/>
</dbReference>
<feature type="transmembrane region" description="Helical" evidence="1">
    <location>
        <begin position="5"/>
        <end position="23"/>
    </location>
</feature>
<proteinExistence type="predicted"/>
<dbReference type="Pfam" id="PF00990">
    <property type="entry name" value="GGDEF"/>
    <property type="match status" value="1"/>
</dbReference>
<dbReference type="InterPro" id="IPR043128">
    <property type="entry name" value="Rev_trsase/Diguanyl_cyclase"/>
</dbReference>
<dbReference type="InterPro" id="IPR029787">
    <property type="entry name" value="Nucleotide_cyclase"/>
</dbReference>
<dbReference type="SUPFAM" id="SSF48452">
    <property type="entry name" value="TPR-like"/>
    <property type="match status" value="1"/>
</dbReference>
<protein>
    <submittedName>
        <fullName evidence="3">GGDEF domain-containing protein</fullName>
    </submittedName>
</protein>
<evidence type="ECO:0000256" key="1">
    <source>
        <dbReference type="SAM" id="Phobius"/>
    </source>
</evidence>
<comment type="caution">
    <text evidence="3">The sequence shown here is derived from an EMBL/GenBank/DDBJ whole genome shotgun (WGS) entry which is preliminary data.</text>
</comment>
<gene>
    <name evidence="3" type="ORF">PBV87_05265</name>
</gene>
<keyword evidence="4" id="KW-1185">Reference proteome</keyword>
<keyword evidence="1" id="KW-0472">Membrane</keyword>
<keyword evidence="1" id="KW-0812">Transmembrane</keyword>
<feature type="domain" description="GGDEF" evidence="2">
    <location>
        <begin position="408"/>
        <end position="531"/>
    </location>
</feature>
<dbReference type="CDD" id="cd01949">
    <property type="entry name" value="GGDEF"/>
    <property type="match status" value="1"/>
</dbReference>
<dbReference type="GO" id="GO:0005886">
    <property type="term" value="C:plasma membrane"/>
    <property type="evidence" value="ECO:0007669"/>
    <property type="project" value="TreeGrafter"/>
</dbReference>
<feature type="transmembrane region" description="Helical" evidence="1">
    <location>
        <begin position="358"/>
        <end position="375"/>
    </location>
</feature>
<dbReference type="PANTHER" id="PTHR45138">
    <property type="entry name" value="REGULATORY COMPONENTS OF SENSORY TRANSDUCTION SYSTEM"/>
    <property type="match status" value="1"/>
</dbReference>
<dbReference type="GO" id="GO:1902201">
    <property type="term" value="P:negative regulation of bacterial-type flagellum-dependent cell motility"/>
    <property type="evidence" value="ECO:0007669"/>
    <property type="project" value="TreeGrafter"/>
</dbReference>
<sequence length="531" mass="61978">MNKKYLKYIGINIIILAIIVGAFEVKIRINQFQDEKILAKETAYLSLATKEERVQERERLIGLLNELVYIGEESKARLLNQISLIYFQDYEYNIGLEYAVQSLKVSEHNKDKFRIAKSLIDIANVCAELGGTEFAENLIVQALEMPITDPIKDARVKEYGYINLADIYSKVNRSDEAIECINKSYEFVNRNDNEYEMKMLIRKIVTSRALFYQEKVEETKRILDEIQLDIEKNTDISNLLIPYLGMRIKVDLYEGYLDEALDMGYRLFEICEQEGATDIQINHMTHIIEQIHSLYVEEDQEETKEILDNLEKILLRKYDELIKSKNEKTVKFILSRYEDNFRYLEYADRLRTNMFKNIIIGIVAVVATGIIGVILKRLARQNARDSLTQIYNRGKFDETYKKMLDKKGLIGILVIDIDYFKMINDNYGHAYGDHVLKTVAQLLEKNLIPGTQVFRYGGEEFCILSRNVDHNKIIQLGHELREKVEALRWDQSLNVTISIGISFNDKAQNLFKSADEKMYQSKQKGRNRVTY</sequence>
<dbReference type="SUPFAM" id="SSF55073">
    <property type="entry name" value="Nucleotide cyclase"/>
    <property type="match status" value="1"/>
</dbReference>
<organism evidence="3 4">
    <name type="scientific">Holtiella tumoricola</name>
    <dbReference type="NCBI Taxonomy" id="3018743"/>
    <lineage>
        <taxon>Bacteria</taxon>
        <taxon>Bacillati</taxon>
        <taxon>Bacillota</taxon>
        <taxon>Clostridia</taxon>
        <taxon>Lachnospirales</taxon>
        <taxon>Cellulosilyticaceae</taxon>
        <taxon>Holtiella</taxon>
    </lineage>
</organism>
<accession>A0AA42J035</accession>
<dbReference type="PANTHER" id="PTHR45138:SF9">
    <property type="entry name" value="DIGUANYLATE CYCLASE DGCM-RELATED"/>
    <property type="match status" value="1"/>
</dbReference>
<dbReference type="InterPro" id="IPR011990">
    <property type="entry name" value="TPR-like_helical_dom_sf"/>
</dbReference>
<dbReference type="FunFam" id="3.30.70.270:FF:000001">
    <property type="entry name" value="Diguanylate cyclase domain protein"/>
    <property type="match status" value="1"/>
</dbReference>
<dbReference type="AlphaFoldDB" id="A0AA42J035"/>
<dbReference type="Proteomes" id="UP001169242">
    <property type="component" value="Unassembled WGS sequence"/>
</dbReference>
<dbReference type="EMBL" id="JAQIFT010000016">
    <property type="protein sequence ID" value="MDA3730909.1"/>
    <property type="molecule type" value="Genomic_DNA"/>
</dbReference>
<dbReference type="NCBIfam" id="TIGR00254">
    <property type="entry name" value="GGDEF"/>
    <property type="match status" value="1"/>
</dbReference>
<evidence type="ECO:0000313" key="4">
    <source>
        <dbReference type="Proteomes" id="UP001169242"/>
    </source>
</evidence>
<dbReference type="Gene3D" id="3.30.70.270">
    <property type="match status" value="1"/>
</dbReference>
<dbReference type="GO" id="GO:0052621">
    <property type="term" value="F:diguanylate cyclase activity"/>
    <property type="evidence" value="ECO:0007669"/>
    <property type="project" value="TreeGrafter"/>
</dbReference>
<dbReference type="GO" id="GO:0043709">
    <property type="term" value="P:cell adhesion involved in single-species biofilm formation"/>
    <property type="evidence" value="ECO:0007669"/>
    <property type="project" value="TreeGrafter"/>
</dbReference>
<dbReference type="RefSeq" id="WP_271011399.1">
    <property type="nucleotide sequence ID" value="NZ_JAQIFT010000016.1"/>
</dbReference>